<evidence type="ECO:0000256" key="2">
    <source>
        <dbReference type="ARBA" id="ARBA00012417"/>
    </source>
</evidence>
<dbReference type="EMBL" id="MU793894">
    <property type="protein sequence ID" value="KAJ3780136.1"/>
    <property type="molecule type" value="Genomic_DNA"/>
</dbReference>
<evidence type="ECO:0000256" key="3">
    <source>
        <dbReference type="ARBA" id="ARBA00014385"/>
    </source>
</evidence>
<dbReference type="PANTHER" id="PTHR33568:SF3">
    <property type="entry name" value="DNA-DIRECTED DNA POLYMERASE"/>
    <property type="match status" value="1"/>
</dbReference>
<reference evidence="11" key="1">
    <citation type="submission" date="2022-08" db="EMBL/GenBank/DDBJ databases">
        <authorList>
            <consortium name="DOE Joint Genome Institute"/>
            <person name="Min B."/>
            <person name="Riley R."/>
            <person name="Sierra-Patev S."/>
            <person name="Naranjo-Ortiz M."/>
            <person name="Looney B."/>
            <person name="Konkel Z."/>
            <person name="Slot J.C."/>
            <person name="Sakamoto Y."/>
            <person name="Steenwyk J.L."/>
            <person name="Rokas A."/>
            <person name="Carro J."/>
            <person name="Camarero S."/>
            <person name="Ferreira P."/>
            <person name="Molpeceres G."/>
            <person name="Ruiz-Duenas F.J."/>
            <person name="Serrano A."/>
            <person name="Henrissat B."/>
            <person name="Drula E."/>
            <person name="Hughes K.W."/>
            <person name="Mata J.L."/>
            <person name="Ishikawa N.K."/>
            <person name="Vargas-Isla R."/>
            <person name="Ushijima S."/>
            <person name="Smith C.A."/>
            <person name="Ahrendt S."/>
            <person name="Andreopoulos W."/>
            <person name="He G."/>
            <person name="Labutti K."/>
            <person name="Lipzen A."/>
            <person name="Ng V."/>
            <person name="Sandor L."/>
            <person name="Barry K."/>
            <person name="Martinez A.T."/>
            <person name="Xiao Y."/>
            <person name="Gibbons J.G."/>
            <person name="Terashima K."/>
            <person name="Hibbett D.S."/>
            <person name="Grigoriev I.V."/>
        </authorList>
    </citation>
    <scope>NUCLEOTIDE SEQUENCE</scope>
    <source>
        <strain evidence="11">TFB10291</strain>
    </source>
</reference>
<keyword evidence="7" id="KW-0239">DNA-directed DNA polymerase</keyword>
<evidence type="ECO:0000256" key="5">
    <source>
        <dbReference type="ARBA" id="ARBA00022695"/>
    </source>
</evidence>
<dbReference type="AlphaFoldDB" id="A0AA38NB53"/>
<evidence type="ECO:0000256" key="6">
    <source>
        <dbReference type="ARBA" id="ARBA00022705"/>
    </source>
</evidence>
<dbReference type="InterPro" id="IPR006172">
    <property type="entry name" value="DNA-dir_DNA_pol_B"/>
</dbReference>
<keyword evidence="4" id="KW-0808">Transferase</keyword>
<dbReference type="GO" id="GO:0003677">
    <property type="term" value="F:DNA binding"/>
    <property type="evidence" value="ECO:0007669"/>
    <property type="project" value="UniProtKB-KW"/>
</dbReference>
<evidence type="ECO:0000313" key="11">
    <source>
        <dbReference type="EMBL" id="KAJ3780136.1"/>
    </source>
</evidence>
<evidence type="ECO:0000256" key="4">
    <source>
        <dbReference type="ARBA" id="ARBA00022679"/>
    </source>
</evidence>
<evidence type="ECO:0000256" key="8">
    <source>
        <dbReference type="ARBA" id="ARBA00023125"/>
    </source>
</evidence>
<organism evidence="11 12">
    <name type="scientific">Lentinula aff. detonsa</name>
    <dbReference type="NCBI Taxonomy" id="2804958"/>
    <lineage>
        <taxon>Eukaryota</taxon>
        <taxon>Fungi</taxon>
        <taxon>Dikarya</taxon>
        <taxon>Basidiomycota</taxon>
        <taxon>Agaricomycotina</taxon>
        <taxon>Agaricomycetes</taxon>
        <taxon>Agaricomycetidae</taxon>
        <taxon>Agaricales</taxon>
        <taxon>Marasmiineae</taxon>
        <taxon>Omphalotaceae</taxon>
        <taxon>Lentinula</taxon>
    </lineage>
</organism>
<evidence type="ECO:0000259" key="10">
    <source>
        <dbReference type="Pfam" id="PF03175"/>
    </source>
</evidence>
<protein>
    <recommendedName>
        <fullName evidence="3">Probable DNA polymerase</fullName>
        <ecNumber evidence="2">2.7.7.7</ecNumber>
    </recommendedName>
</protein>
<dbReference type="Gene3D" id="3.90.1600.10">
    <property type="entry name" value="Palm domain of DNA polymerase"/>
    <property type="match status" value="2"/>
</dbReference>
<dbReference type="GO" id="GO:0006260">
    <property type="term" value="P:DNA replication"/>
    <property type="evidence" value="ECO:0007669"/>
    <property type="project" value="UniProtKB-KW"/>
</dbReference>
<dbReference type="PRINTS" id="PR00106">
    <property type="entry name" value="DNAPOLB"/>
</dbReference>
<dbReference type="GO" id="GO:0003887">
    <property type="term" value="F:DNA-directed DNA polymerase activity"/>
    <property type="evidence" value="ECO:0007669"/>
    <property type="project" value="UniProtKB-KW"/>
</dbReference>
<keyword evidence="8" id="KW-0238">DNA-binding</keyword>
<dbReference type="Gene3D" id="3.30.420.10">
    <property type="entry name" value="Ribonuclease H-like superfamily/Ribonuclease H"/>
    <property type="match status" value="1"/>
</dbReference>
<dbReference type="Pfam" id="PF03175">
    <property type="entry name" value="DNA_pol_B_2"/>
    <property type="match status" value="2"/>
</dbReference>
<proteinExistence type="inferred from homology"/>
<evidence type="ECO:0000256" key="1">
    <source>
        <dbReference type="ARBA" id="ARBA00005755"/>
    </source>
</evidence>
<dbReference type="InterPro" id="IPR036397">
    <property type="entry name" value="RNaseH_sf"/>
</dbReference>
<dbReference type="InterPro" id="IPR043502">
    <property type="entry name" value="DNA/RNA_pol_sf"/>
</dbReference>
<evidence type="ECO:0000256" key="9">
    <source>
        <dbReference type="ARBA" id="ARBA00049244"/>
    </source>
</evidence>
<dbReference type="PANTHER" id="PTHR33568">
    <property type="entry name" value="DNA POLYMERASE"/>
    <property type="match status" value="1"/>
</dbReference>
<dbReference type="InterPro" id="IPR004868">
    <property type="entry name" value="DNA-dir_DNA_pol_B_mt/vir"/>
</dbReference>
<dbReference type="SUPFAM" id="SSF56672">
    <property type="entry name" value="DNA/RNA polymerases"/>
    <property type="match status" value="1"/>
</dbReference>
<gene>
    <name evidence="11" type="ORF">GGU10DRAFT_397864</name>
</gene>
<accession>A0AA38NB53</accession>
<dbReference type="EC" id="2.7.7.7" evidence="2"/>
<evidence type="ECO:0000256" key="7">
    <source>
        <dbReference type="ARBA" id="ARBA00022932"/>
    </source>
</evidence>
<keyword evidence="12" id="KW-1185">Reference proteome</keyword>
<comment type="similarity">
    <text evidence="1">Belongs to the DNA polymerase type-B family.</text>
</comment>
<dbReference type="InterPro" id="IPR012337">
    <property type="entry name" value="RNaseH-like_sf"/>
</dbReference>
<dbReference type="GO" id="GO:0000166">
    <property type="term" value="F:nucleotide binding"/>
    <property type="evidence" value="ECO:0007669"/>
    <property type="project" value="InterPro"/>
</dbReference>
<dbReference type="SUPFAM" id="SSF53098">
    <property type="entry name" value="Ribonuclease H-like"/>
    <property type="match status" value="1"/>
</dbReference>
<name>A0AA38NB53_9AGAR</name>
<evidence type="ECO:0000313" key="12">
    <source>
        <dbReference type="Proteomes" id="UP001163798"/>
    </source>
</evidence>
<feature type="domain" description="DNA-directed DNA polymerase family B mitochondria/virus" evidence="10">
    <location>
        <begin position="116"/>
        <end position="345"/>
    </location>
</feature>
<dbReference type="InterPro" id="IPR023211">
    <property type="entry name" value="DNA_pol_palm_dom_sf"/>
</dbReference>
<dbReference type="Proteomes" id="UP001163798">
    <property type="component" value="Unassembled WGS sequence"/>
</dbReference>
<keyword evidence="6" id="KW-0235">DNA replication</keyword>
<sequence length="436" mass="51176">MDLETRIINGEMFVFCCSIFDGKDLFSFYLNDFNNDEELLIAAIKTLFKRNNFDSIFLLKILSKISLRIVPIINDNDLIDLTVKFSDKYNIKFKDSYLLLPSSLRKLAINFNVEEKEETIKYCNNDVIEFNLKIFSETRINAIKYPTLSSLAFAIYRSNFMKDEYEIKKIYGYYGGAVDVYIHKSDINQLVYRYDVNSLYPYVMKNFYMPTGNPQYFEGDIYLIKNKPFGFFEVEVESPKYLEHPILLFKTIAPLGKWKGVYFSEEIENAKKYGYKFKVLREIFMEYVDKFYDLKCNANKNDPIYIIAKLLLNSLYGKFGMSPYKDKHDIIDNKNLYKFVEKYIECDEDFSNNPNVNIAIAAAITGYARIFMSKFKNSNNFSLFYSDTDCIDIDKPLNKELIGTEIGNMKLEHVFTNIIYLAPKVYSVRNKGEAYK</sequence>
<comment type="catalytic activity">
    <reaction evidence="9">
        <text>DNA(n) + a 2'-deoxyribonucleoside 5'-triphosphate = DNA(n+1) + diphosphate</text>
        <dbReference type="Rhea" id="RHEA:22508"/>
        <dbReference type="Rhea" id="RHEA-COMP:17339"/>
        <dbReference type="Rhea" id="RHEA-COMP:17340"/>
        <dbReference type="ChEBI" id="CHEBI:33019"/>
        <dbReference type="ChEBI" id="CHEBI:61560"/>
        <dbReference type="ChEBI" id="CHEBI:173112"/>
        <dbReference type="EC" id="2.7.7.7"/>
    </reaction>
</comment>
<comment type="caution">
    <text evidence="11">The sequence shown here is derived from an EMBL/GenBank/DDBJ whole genome shotgun (WGS) entry which is preliminary data.</text>
</comment>
<feature type="domain" description="DNA-directed DNA polymerase family B mitochondria/virus" evidence="10">
    <location>
        <begin position="50"/>
        <end position="114"/>
    </location>
</feature>
<keyword evidence="5" id="KW-0548">Nucleotidyltransferase</keyword>